<evidence type="ECO:0000256" key="2">
    <source>
        <dbReference type="ARBA" id="ARBA00012438"/>
    </source>
</evidence>
<keyword evidence="7" id="KW-0067">ATP-binding</keyword>
<evidence type="ECO:0000256" key="8">
    <source>
        <dbReference type="ARBA" id="ARBA00023012"/>
    </source>
</evidence>
<keyword evidence="3" id="KW-0597">Phosphoprotein</keyword>
<comment type="catalytic activity">
    <reaction evidence="1">
        <text>ATP + protein L-histidine = ADP + protein N-phospho-L-histidine.</text>
        <dbReference type="EC" id="2.7.13.3"/>
    </reaction>
</comment>
<dbReference type="CDD" id="cd16917">
    <property type="entry name" value="HATPase_UhpB-NarQ-NarX-like"/>
    <property type="match status" value="1"/>
</dbReference>
<evidence type="ECO:0000256" key="4">
    <source>
        <dbReference type="ARBA" id="ARBA00022679"/>
    </source>
</evidence>
<protein>
    <recommendedName>
        <fullName evidence="2">histidine kinase</fullName>
        <ecNumber evidence="2">2.7.13.3</ecNumber>
    </recommendedName>
</protein>
<dbReference type="InterPro" id="IPR036890">
    <property type="entry name" value="HATPase_C_sf"/>
</dbReference>
<evidence type="ECO:0000256" key="3">
    <source>
        <dbReference type="ARBA" id="ARBA00022553"/>
    </source>
</evidence>
<dbReference type="GO" id="GO:0016301">
    <property type="term" value="F:kinase activity"/>
    <property type="evidence" value="ECO:0007669"/>
    <property type="project" value="UniProtKB-KW"/>
</dbReference>
<evidence type="ECO:0000256" key="1">
    <source>
        <dbReference type="ARBA" id="ARBA00000085"/>
    </source>
</evidence>
<keyword evidence="4" id="KW-0808">Transferase</keyword>
<evidence type="ECO:0000259" key="12">
    <source>
        <dbReference type="Pfam" id="PF23539"/>
    </source>
</evidence>
<dbReference type="PANTHER" id="PTHR24421">
    <property type="entry name" value="NITRATE/NITRITE SENSOR PROTEIN NARX-RELATED"/>
    <property type="match status" value="1"/>
</dbReference>
<evidence type="ECO:0000313" key="13">
    <source>
        <dbReference type="EMBL" id="MET4583387.1"/>
    </source>
</evidence>
<dbReference type="EC" id="2.7.13.3" evidence="2"/>
<evidence type="ECO:0000256" key="6">
    <source>
        <dbReference type="ARBA" id="ARBA00022777"/>
    </source>
</evidence>
<feature type="domain" description="DUF7134" evidence="12">
    <location>
        <begin position="16"/>
        <end position="162"/>
    </location>
</feature>
<comment type="caution">
    <text evidence="13">The sequence shown here is derived from an EMBL/GenBank/DDBJ whole genome shotgun (WGS) entry which is preliminary data.</text>
</comment>
<dbReference type="InterPro" id="IPR055558">
    <property type="entry name" value="DUF7134"/>
</dbReference>
<feature type="transmembrane region" description="Helical" evidence="9">
    <location>
        <begin position="71"/>
        <end position="90"/>
    </location>
</feature>
<evidence type="ECO:0000259" key="10">
    <source>
        <dbReference type="Pfam" id="PF02518"/>
    </source>
</evidence>
<evidence type="ECO:0000259" key="11">
    <source>
        <dbReference type="Pfam" id="PF07730"/>
    </source>
</evidence>
<dbReference type="Pfam" id="PF07730">
    <property type="entry name" value="HisKA_3"/>
    <property type="match status" value="1"/>
</dbReference>
<evidence type="ECO:0000313" key="14">
    <source>
        <dbReference type="Proteomes" id="UP001549257"/>
    </source>
</evidence>
<keyword evidence="14" id="KW-1185">Reference proteome</keyword>
<feature type="transmembrane region" description="Helical" evidence="9">
    <location>
        <begin position="136"/>
        <end position="158"/>
    </location>
</feature>
<evidence type="ECO:0000256" key="5">
    <source>
        <dbReference type="ARBA" id="ARBA00022741"/>
    </source>
</evidence>
<name>A0ABV2QQY2_9MICO</name>
<dbReference type="InterPro" id="IPR011712">
    <property type="entry name" value="Sig_transdc_His_kin_sub3_dim/P"/>
</dbReference>
<dbReference type="SUPFAM" id="SSF55874">
    <property type="entry name" value="ATPase domain of HSP90 chaperone/DNA topoisomerase II/histidine kinase"/>
    <property type="match status" value="1"/>
</dbReference>
<reference evidence="13 14" key="1">
    <citation type="submission" date="2024-06" db="EMBL/GenBank/DDBJ databases">
        <title>Sorghum-associated microbial communities from plants grown in Nebraska, USA.</title>
        <authorList>
            <person name="Schachtman D."/>
        </authorList>
    </citation>
    <scope>NUCLEOTIDE SEQUENCE [LARGE SCALE GENOMIC DNA]</scope>
    <source>
        <strain evidence="13 14">2857</strain>
    </source>
</reference>
<keyword evidence="9" id="KW-1133">Transmembrane helix</keyword>
<keyword evidence="9" id="KW-0812">Transmembrane</keyword>
<dbReference type="InterPro" id="IPR050482">
    <property type="entry name" value="Sensor_HK_TwoCompSys"/>
</dbReference>
<dbReference type="PANTHER" id="PTHR24421:SF10">
    <property type="entry name" value="NITRATE_NITRITE SENSOR PROTEIN NARQ"/>
    <property type="match status" value="1"/>
</dbReference>
<evidence type="ECO:0000256" key="7">
    <source>
        <dbReference type="ARBA" id="ARBA00022840"/>
    </source>
</evidence>
<dbReference type="Pfam" id="PF23539">
    <property type="entry name" value="DUF7134"/>
    <property type="match status" value="1"/>
</dbReference>
<organism evidence="13 14">
    <name type="scientific">Conyzicola nivalis</name>
    <dbReference type="NCBI Taxonomy" id="1477021"/>
    <lineage>
        <taxon>Bacteria</taxon>
        <taxon>Bacillati</taxon>
        <taxon>Actinomycetota</taxon>
        <taxon>Actinomycetes</taxon>
        <taxon>Micrococcales</taxon>
        <taxon>Microbacteriaceae</taxon>
        <taxon>Conyzicola</taxon>
    </lineage>
</organism>
<proteinExistence type="predicted"/>
<keyword evidence="9" id="KW-0472">Membrane</keyword>
<dbReference type="Proteomes" id="UP001549257">
    <property type="component" value="Unassembled WGS sequence"/>
</dbReference>
<keyword evidence="8" id="KW-0902">Two-component regulatory system</keyword>
<evidence type="ECO:0000256" key="9">
    <source>
        <dbReference type="SAM" id="Phobius"/>
    </source>
</evidence>
<feature type="transmembrane region" description="Helical" evidence="9">
    <location>
        <begin position="48"/>
        <end position="65"/>
    </location>
</feature>
<keyword evidence="5" id="KW-0547">Nucleotide-binding</keyword>
<feature type="domain" description="Signal transduction histidine kinase subgroup 3 dimerisation and phosphoacceptor" evidence="11">
    <location>
        <begin position="184"/>
        <end position="248"/>
    </location>
</feature>
<dbReference type="Gene3D" id="3.30.565.10">
    <property type="entry name" value="Histidine kinase-like ATPase, C-terminal domain"/>
    <property type="match status" value="1"/>
</dbReference>
<feature type="transmembrane region" description="Helical" evidence="9">
    <location>
        <begin position="111"/>
        <end position="130"/>
    </location>
</feature>
<sequence length="388" mass="41569">MLSSDSPLPRPGRLAGILERSPRTTDTLVAASALVIAYLVETAPYHQIDVRLFIFAFVACAALPFRRSRPVATLCVVLVATCALVVVDRYPTWICLGIAVYSLAVFRSARSAAAVAAISIAVVVAAEIASARDSDIAMTLTAATVTATVTIALLLGIIRGSRIRYVAAVVDRSAQREQLAVIGERNRIAREMHDVVAHGLSVMVRLSDGADAVADADPERSREAVRQIGATGRACLADMRRLLGVLDDGVEASRAPQPTLGELEPLLETYRATGMPVTLRERGIRPTDPAVQLVVYRAVQESLTNALRYAVGARHVLVSLRFDDEEIEVDVTDDGNSDVPTTTVGTGHGLLGLRERAALYGGRVDAGPLEGSGWRTRMTIPRPEDDRS</sequence>
<gene>
    <name evidence="13" type="ORF">ABIE21_002913</name>
</gene>
<dbReference type="EMBL" id="JBEPSJ010000004">
    <property type="protein sequence ID" value="MET4583387.1"/>
    <property type="molecule type" value="Genomic_DNA"/>
</dbReference>
<dbReference type="Pfam" id="PF02518">
    <property type="entry name" value="HATPase_c"/>
    <property type="match status" value="1"/>
</dbReference>
<keyword evidence="6 13" id="KW-0418">Kinase</keyword>
<accession>A0ABV2QQY2</accession>
<dbReference type="Gene3D" id="1.20.5.1930">
    <property type="match status" value="1"/>
</dbReference>
<feature type="domain" description="Histidine kinase/HSP90-like ATPase" evidence="10">
    <location>
        <begin position="294"/>
        <end position="383"/>
    </location>
</feature>
<dbReference type="InterPro" id="IPR003594">
    <property type="entry name" value="HATPase_dom"/>
</dbReference>